<evidence type="ECO:0000313" key="3">
    <source>
        <dbReference type="Proteomes" id="UP001519924"/>
    </source>
</evidence>
<dbReference type="EMBL" id="JAHZUY010000002">
    <property type="protein sequence ID" value="MBW8268101.1"/>
    <property type="molecule type" value="Genomic_DNA"/>
</dbReference>
<keyword evidence="1" id="KW-0732">Signal</keyword>
<feature type="chain" id="PRO_5046583039" description="DUF4352 domain-containing protein" evidence="1">
    <location>
        <begin position="25"/>
        <end position="189"/>
    </location>
</feature>
<sequence>MRGKFQRWRRAAGLALALGGAVPAAGCGGEGASQPPLPATCPRIGILGEAADLVRYRPGAGQDLSALELEARVTGFQARCDYVNRGRAMEVRLTVGLQAERGPAARAASAELPWFVAVTDAGEEAILNKREFVTRVGFPPNVGRARATSEEISVTLPLGQGRDFGDYALLVGFQLTPEELALNRRRGLR</sequence>
<evidence type="ECO:0000256" key="1">
    <source>
        <dbReference type="SAM" id="SignalP"/>
    </source>
</evidence>
<keyword evidence="3" id="KW-1185">Reference proteome</keyword>
<accession>A0ABS7EZV3</accession>
<feature type="signal peptide" evidence="1">
    <location>
        <begin position="1"/>
        <end position="24"/>
    </location>
</feature>
<name>A0ABS7EZV3_9PROT</name>
<proteinExistence type="predicted"/>
<organism evidence="2 3">
    <name type="scientific">Caldovatus aquaticus</name>
    <dbReference type="NCBI Taxonomy" id="2865671"/>
    <lineage>
        <taxon>Bacteria</taxon>
        <taxon>Pseudomonadati</taxon>
        <taxon>Pseudomonadota</taxon>
        <taxon>Alphaproteobacteria</taxon>
        <taxon>Acetobacterales</taxon>
        <taxon>Roseomonadaceae</taxon>
        <taxon>Caldovatus</taxon>
    </lineage>
</organism>
<evidence type="ECO:0008006" key="4">
    <source>
        <dbReference type="Google" id="ProtNLM"/>
    </source>
</evidence>
<dbReference type="Proteomes" id="UP001519924">
    <property type="component" value="Unassembled WGS sequence"/>
</dbReference>
<evidence type="ECO:0000313" key="2">
    <source>
        <dbReference type="EMBL" id="MBW8268101.1"/>
    </source>
</evidence>
<protein>
    <recommendedName>
        <fullName evidence="4">DUF4352 domain-containing protein</fullName>
    </recommendedName>
</protein>
<reference evidence="2 3" key="1">
    <citation type="submission" date="2021-08" db="EMBL/GenBank/DDBJ databases">
        <title>Caldovatus sediminis gen. nov., sp. nov., a moderately thermophilic bacterium isolated from a hot spring.</title>
        <authorList>
            <person name="Hu C.-J."/>
            <person name="Li W.-J."/>
            <person name="Xian W.-D."/>
        </authorList>
    </citation>
    <scope>NUCLEOTIDE SEQUENCE [LARGE SCALE GENOMIC DNA]</scope>
    <source>
        <strain evidence="2 3">SYSU G05006</strain>
    </source>
</reference>
<gene>
    <name evidence="2" type="ORF">K1J50_01220</name>
</gene>
<dbReference type="RefSeq" id="WP_220115607.1">
    <property type="nucleotide sequence ID" value="NZ_JAHZUY010000002.1"/>
</dbReference>
<comment type="caution">
    <text evidence="2">The sequence shown here is derived from an EMBL/GenBank/DDBJ whole genome shotgun (WGS) entry which is preliminary data.</text>
</comment>